<protein>
    <recommendedName>
        <fullName evidence="3">histidine kinase</fullName>
        <ecNumber evidence="3">2.7.13.3</ecNumber>
    </recommendedName>
</protein>
<dbReference type="PRINTS" id="PR00344">
    <property type="entry name" value="BCTRLSENSOR"/>
</dbReference>
<dbReference type="Pfam" id="PF00512">
    <property type="entry name" value="HisKA"/>
    <property type="match status" value="1"/>
</dbReference>
<name>A0A974SNJ3_9RHOO</name>
<dbReference type="AlphaFoldDB" id="A0A974SNJ3"/>
<dbReference type="GO" id="GO:0000155">
    <property type="term" value="F:phosphorelay sensor kinase activity"/>
    <property type="evidence" value="ECO:0007669"/>
    <property type="project" value="InterPro"/>
</dbReference>
<dbReference type="Gene3D" id="1.10.287.130">
    <property type="match status" value="1"/>
</dbReference>
<dbReference type="Proteomes" id="UP000663444">
    <property type="component" value="Chromosome"/>
</dbReference>
<keyword evidence="8" id="KW-0418">Kinase</keyword>
<keyword evidence="5" id="KW-0597">Phosphoprotein</keyword>
<keyword evidence="10 12" id="KW-0472">Membrane</keyword>
<evidence type="ECO:0000256" key="9">
    <source>
        <dbReference type="ARBA" id="ARBA00022989"/>
    </source>
</evidence>
<evidence type="ECO:0000256" key="12">
    <source>
        <dbReference type="SAM" id="Phobius"/>
    </source>
</evidence>
<dbReference type="InterPro" id="IPR003660">
    <property type="entry name" value="HAMP_dom"/>
</dbReference>
<dbReference type="EMBL" id="CP064781">
    <property type="protein sequence ID" value="QRJ63023.1"/>
    <property type="molecule type" value="Genomic_DNA"/>
</dbReference>
<evidence type="ECO:0000256" key="10">
    <source>
        <dbReference type="ARBA" id="ARBA00023136"/>
    </source>
</evidence>
<dbReference type="GO" id="GO:0005886">
    <property type="term" value="C:plasma membrane"/>
    <property type="evidence" value="ECO:0007669"/>
    <property type="project" value="UniProtKB-SubCell"/>
</dbReference>
<sequence length="680" mass="73817">MNPLARVAAVFAASVRAKLLFLALAPLLLGFPLIMALVWYWSNTSYHQLLTYKVGSDLVTAHEYLDRVIRGVGGSVEALADEHRLHAALAGGDRVRIAEEIGRARRRHGLDFMYVLDADGRVRHASAAQVREARHADWPVVAGALAGRAGSVIDVYDEAALAAIDPSLADRAAINIVPTPLAAPDARTSEGRGMMIHAAAPIADAAGKVVGVLEGGMLLNGNLGFVDTINAIVYRDGSLPLGSKGTATLFLGDTRIATNVRLFGDERALGTRVSQQVREHVLENGNTWLDTAFVVNDFYVSGYEPVTDSFGKRVGMLYVGFLEAPFRNAKENALALIFAVFAVISLIGCAWSLKWARDIMTPIASMNRTIARIERGDVAARVGGTGSRDELGRLAAEFDRLLDVLDDKRNELQRWANELDCKVVERTQELKAANEELRQTQRQLVTSEKLAAIGELTAGVAHEINNPVAVIQGNLDVLREVLGDAAAPVRQEIRLIDEQVHRIRVIVTKLLQFARPGEFAGYVEAVDVNAVFADCLVLAQHHLGKRNIEVVRALAATEWVQVNRQELQQVLINLIVNAVQAMPDGGTLTLTSEDWREDGAVRGVRLAVRDSGRGIPAEDLPRVFDPFFTTKKNQGTGLGLSISHSLVKRYGGRIAVDSAPGQGAEFSVWLLAEPVYSGEI</sequence>
<feature type="transmembrane region" description="Helical" evidence="12">
    <location>
        <begin position="333"/>
        <end position="353"/>
    </location>
</feature>
<dbReference type="Pfam" id="PF02518">
    <property type="entry name" value="HATPase_c"/>
    <property type="match status" value="1"/>
</dbReference>
<feature type="domain" description="Histidine kinase" evidence="13">
    <location>
        <begin position="459"/>
        <end position="674"/>
    </location>
</feature>
<keyword evidence="7 12" id="KW-0812">Transmembrane</keyword>
<evidence type="ECO:0000259" key="14">
    <source>
        <dbReference type="PROSITE" id="PS50885"/>
    </source>
</evidence>
<dbReference type="Gene3D" id="3.30.565.10">
    <property type="entry name" value="Histidine kinase-like ATPase, C-terminal domain"/>
    <property type="match status" value="1"/>
</dbReference>
<feature type="domain" description="HAMP" evidence="14">
    <location>
        <begin position="357"/>
        <end position="410"/>
    </location>
</feature>
<proteinExistence type="predicted"/>
<dbReference type="InterPro" id="IPR003594">
    <property type="entry name" value="HATPase_dom"/>
</dbReference>
<dbReference type="CDD" id="cd00082">
    <property type="entry name" value="HisKA"/>
    <property type="match status" value="1"/>
</dbReference>
<dbReference type="InterPro" id="IPR004358">
    <property type="entry name" value="Sig_transdc_His_kin-like_C"/>
</dbReference>
<dbReference type="RefSeq" id="WP_203386548.1">
    <property type="nucleotide sequence ID" value="NZ_CP064781.1"/>
</dbReference>
<keyword evidence="4" id="KW-1003">Cell membrane</keyword>
<evidence type="ECO:0000256" key="1">
    <source>
        <dbReference type="ARBA" id="ARBA00000085"/>
    </source>
</evidence>
<keyword evidence="16" id="KW-1185">Reference proteome</keyword>
<reference evidence="15" key="1">
    <citation type="submission" date="2020-11" db="EMBL/GenBank/DDBJ databases">
        <title>Azospira restricta DSM 18626 genome sequence.</title>
        <authorList>
            <person name="Moe W.M."/>
        </authorList>
    </citation>
    <scope>NUCLEOTIDE SEQUENCE</scope>
    <source>
        <strain evidence="15">DSM 18626</strain>
    </source>
</reference>
<evidence type="ECO:0000256" key="2">
    <source>
        <dbReference type="ARBA" id="ARBA00004651"/>
    </source>
</evidence>
<dbReference type="SUPFAM" id="SSF55874">
    <property type="entry name" value="ATPase domain of HSP90 chaperone/DNA topoisomerase II/histidine kinase"/>
    <property type="match status" value="1"/>
</dbReference>
<evidence type="ECO:0000256" key="4">
    <source>
        <dbReference type="ARBA" id="ARBA00022475"/>
    </source>
</evidence>
<dbReference type="InterPro" id="IPR036097">
    <property type="entry name" value="HisK_dim/P_sf"/>
</dbReference>
<dbReference type="InterPro" id="IPR029151">
    <property type="entry name" value="Sensor-like_sf"/>
</dbReference>
<comment type="catalytic activity">
    <reaction evidence="1">
        <text>ATP + protein L-histidine = ADP + protein N-phospho-L-histidine.</text>
        <dbReference type="EC" id="2.7.13.3"/>
    </reaction>
</comment>
<evidence type="ECO:0000256" key="6">
    <source>
        <dbReference type="ARBA" id="ARBA00022679"/>
    </source>
</evidence>
<dbReference type="InterPro" id="IPR003661">
    <property type="entry name" value="HisK_dim/P_dom"/>
</dbReference>
<dbReference type="PANTHER" id="PTHR43065:SF22">
    <property type="entry name" value="HISTIDINE KINASE"/>
    <property type="match status" value="1"/>
</dbReference>
<evidence type="ECO:0000256" key="3">
    <source>
        <dbReference type="ARBA" id="ARBA00012438"/>
    </source>
</evidence>
<feature type="coiled-coil region" evidence="11">
    <location>
        <begin position="398"/>
        <end position="450"/>
    </location>
</feature>
<gene>
    <name evidence="15" type="ORF">IWH25_14875</name>
</gene>
<dbReference type="PANTHER" id="PTHR43065">
    <property type="entry name" value="SENSOR HISTIDINE KINASE"/>
    <property type="match status" value="1"/>
</dbReference>
<keyword evidence="6" id="KW-0808">Transferase</keyword>
<dbReference type="SMART" id="SM00387">
    <property type="entry name" value="HATPase_c"/>
    <property type="match status" value="1"/>
</dbReference>
<evidence type="ECO:0000256" key="11">
    <source>
        <dbReference type="SAM" id="Coils"/>
    </source>
</evidence>
<dbReference type="SUPFAM" id="SSF158472">
    <property type="entry name" value="HAMP domain-like"/>
    <property type="match status" value="1"/>
</dbReference>
<organism evidence="15 16">
    <name type="scientific">Azospira restricta</name>
    <dbReference type="NCBI Taxonomy" id="404405"/>
    <lineage>
        <taxon>Bacteria</taxon>
        <taxon>Pseudomonadati</taxon>
        <taxon>Pseudomonadota</taxon>
        <taxon>Betaproteobacteria</taxon>
        <taxon>Rhodocyclales</taxon>
        <taxon>Rhodocyclaceae</taxon>
        <taxon>Azospira</taxon>
    </lineage>
</organism>
<dbReference type="Pfam" id="PF17202">
    <property type="entry name" value="sCache_3_3"/>
    <property type="match status" value="1"/>
</dbReference>
<dbReference type="CDD" id="cd06225">
    <property type="entry name" value="HAMP"/>
    <property type="match status" value="1"/>
</dbReference>
<dbReference type="InterPro" id="IPR033463">
    <property type="entry name" value="sCache_3"/>
</dbReference>
<evidence type="ECO:0000313" key="15">
    <source>
        <dbReference type="EMBL" id="QRJ63023.1"/>
    </source>
</evidence>
<accession>A0A974SNJ3</accession>
<evidence type="ECO:0000256" key="5">
    <source>
        <dbReference type="ARBA" id="ARBA00022553"/>
    </source>
</evidence>
<keyword evidence="11" id="KW-0175">Coiled coil</keyword>
<dbReference type="SMART" id="SM00388">
    <property type="entry name" value="HisKA"/>
    <property type="match status" value="1"/>
</dbReference>
<dbReference type="SMART" id="SM00304">
    <property type="entry name" value="HAMP"/>
    <property type="match status" value="1"/>
</dbReference>
<dbReference type="Gene3D" id="6.10.340.10">
    <property type="match status" value="1"/>
</dbReference>
<dbReference type="InterPro" id="IPR036890">
    <property type="entry name" value="HATPase_C_sf"/>
</dbReference>
<keyword evidence="9 12" id="KW-1133">Transmembrane helix</keyword>
<dbReference type="KEGG" id="ares:IWH25_14875"/>
<dbReference type="SUPFAM" id="SSF103190">
    <property type="entry name" value="Sensory domain-like"/>
    <property type="match status" value="2"/>
</dbReference>
<dbReference type="EC" id="2.7.13.3" evidence="3"/>
<evidence type="ECO:0000256" key="7">
    <source>
        <dbReference type="ARBA" id="ARBA00022692"/>
    </source>
</evidence>
<dbReference type="Pfam" id="PF00672">
    <property type="entry name" value="HAMP"/>
    <property type="match status" value="1"/>
</dbReference>
<dbReference type="InterPro" id="IPR005467">
    <property type="entry name" value="His_kinase_dom"/>
</dbReference>
<evidence type="ECO:0000256" key="8">
    <source>
        <dbReference type="ARBA" id="ARBA00022777"/>
    </source>
</evidence>
<dbReference type="SUPFAM" id="SSF47384">
    <property type="entry name" value="Homodimeric domain of signal transducing histidine kinase"/>
    <property type="match status" value="1"/>
</dbReference>
<dbReference type="PROSITE" id="PS50885">
    <property type="entry name" value="HAMP"/>
    <property type="match status" value="1"/>
</dbReference>
<comment type="subcellular location">
    <subcellularLocation>
        <location evidence="2">Cell membrane</location>
        <topology evidence="2">Multi-pass membrane protein</topology>
    </subcellularLocation>
</comment>
<evidence type="ECO:0000259" key="13">
    <source>
        <dbReference type="PROSITE" id="PS50109"/>
    </source>
</evidence>
<evidence type="ECO:0000313" key="16">
    <source>
        <dbReference type="Proteomes" id="UP000663444"/>
    </source>
</evidence>
<feature type="transmembrane region" description="Helical" evidence="12">
    <location>
        <begin position="20"/>
        <end position="41"/>
    </location>
</feature>
<dbReference type="PROSITE" id="PS50109">
    <property type="entry name" value="HIS_KIN"/>
    <property type="match status" value="1"/>
</dbReference>